<dbReference type="EMBL" id="JZWI01000053">
    <property type="protein sequence ID" value="KLN52443.1"/>
    <property type="molecule type" value="Genomic_DNA"/>
</dbReference>
<dbReference type="Pfam" id="PF18029">
    <property type="entry name" value="Glyoxalase_6"/>
    <property type="match status" value="1"/>
</dbReference>
<feature type="domain" description="VOC" evidence="1">
    <location>
        <begin position="1"/>
        <end position="131"/>
    </location>
</feature>
<dbReference type="Gene3D" id="3.10.180.10">
    <property type="entry name" value="2,3-Dihydroxybiphenyl 1,2-Dioxygenase, domain 1"/>
    <property type="match status" value="1"/>
</dbReference>
<keyword evidence="3" id="KW-1185">Reference proteome</keyword>
<protein>
    <submittedName>
        <fullName evidence="2">Glyoxalase-like domain protein</fullName>
    </submittedName>
</protein>
<reference evidence="2 3" key="1">
    <citation type="submission" date="2015-03" db="EMBL/GenBank/DDBJ databases">
        <title>Genome sequence of Variovorax paradoxus TBEA6.</title>
        <authorList>
            <person name="Poehlein A."/>
            <person name="Schuldes J."/>
            <person name="Wuebbeler J.H."/>
            <person name="Hiessl S."/>
            <person name="Steinbuechel A."/>
            <person name="Daniel R."/>
        </authorList>
    </citation>
    <scope>NUCLEOTIDE SEQUENCE [LARGE SCALE GENOMIC DNA]</scope>
    <source>
        <strain evidence="2 3">TBEA6</strain>
    </source>
</reference>
<evidence type="ECO:0000313" key="3">
    <source>
        <dbReference type="Proteomes" id="UP000035170"/>
    </source>
</evidence>
<evidence type="ECO:0000313" key="2">
    <source>
        <dbReference type="EMBL" id="KLN52443.1"/>
    </source>
</evidence>
<name>A0A0H2LQ58_VARPD</name>
<comment type="caution">
    <text evidence="2">The sequence shown here is derived from an EMBL/GenBank/DDBJ whole genome shotgun (WGS) entry which is preliminary data.</text>
</comment>
<proteinExistence type="predicted"/>
<dbReference type="RefSeq" id="WP_021008635.1">
    <property type="nucleotide sequence ID" value="NZ_JZWI01000053.1"/>
</dbReference>
<dbReference type="SUPFAM" id="SSF54593">
    <property type="entry name" value="Glyoxalase/Bleomycin resistance protein/Dihydroxybiphenyl dioxygenase"/>
    <property type="match status" value="1"/>
</dbReference>
<dbReference type="AlphaFoldDB" id="A0A0H2LQ58"/>
<dbReference type="Proteomes" id="UP000035170">
    <property type="component" value="Unassembled WGS sequence"/>
</dbReference>
<dbReference type="InterPro" id="IPR037523">
    <property type="entry name" value="VOC_core"/>
</dbReference>
<gene>
    <name evidence="2" type="ORF">VPARA_64630</name>
</gene>
<sequence>MKLWFNLLCRDIESQMRFYAALLGWPEAVHSRSPIYRALQHEGVQFGFNAPPAYALLGLDERAPGTGAETVPPVTAYATFMLDTPSAVDAASAQAAALGGRVLKAPYATYYGQWQAVLADPEQHVFRVSSHTLPPGA</sequence>
<accession>A0A0H2LQ58</accession>
<dbReference type="InterPro" id="IPR041581">
    <property type="entry name" value="Glyoxalase_6"/>
</dbReference>
<dbReference type="InterPro" id="IPR029068">
    <property type="entry name" value="Glyas_Bleomycin-R_OHBP_Dase"/>
</dbReference>
<organism evidence="2 3">
    <name type="scientific">Variovorax paradoxus</name>
    <dbReference type="NCBI Taxonomy" id="34073"/>
    <lineage>
        <taxon>Bacteria</taxon>
        <taxon>Pseudomonadati</taxon>
        <taxon>Pseudomonadota</taxon>
        <taxon>Betaproteobacteria</taxon>
        <taxon>Burkholderiales</taxon>
        <taxon>Comamonadaceae</taxon>
        <taxon>Variovorax</taxon>
    </lineage>
</organism>
<dbReference type="PROSITE" id="PS51819">
    <property type="entry name" value="VOC"/>
    <property type="match status" value="1"/>
</dbReference>
<evidence type="ECO:0000259" key="1">
    <source>
        <dbReference type="PROSITE" id="PS51819"/>
    </source>
</evidence>
<dbReference type="PATRIC" id="fig|34073.19.peg.6657"/>